<organism evidence="2">
    <name type="scientific">Homalodisca liturata</name>
    <dbReference type="NCBI Taxonomy" id="320908"/>
    <lineage>
        <taxon>Eukaryota</taxon>
        <taxon>Metazoa</taxon>
        <taxon>Ecdysozoa</taxon>
        <taxon>Arthropoda</taxon>
        <taxon>Hexapoda</taxon>
        <taxon>Insecta</taxon>
        <taxon>Pterygota</taxon>
        <taxon>Neoptera</taxon>
        <taxon>Paraneoptera</taxon>
        <taxon>Hemiptera</taxon>
        <taxon>Auchenorrhyncha</taxon>
        <taxon>Membracoidea</taxon>
        <taxon>Cicadellidae</taxon>
        <taxon>Cicadellinae</taxon>
        <taxon>Proconiini</taxon>
        <taxon>Homalodisca</taxon>
    </lineage>
</organism>
<gene>
    <name evidence="2" type="ORF">g.38581</name>
</gene>
<feature type="compositionally biased region" description="Basic and acidic residues" evidence="1">
    <location>
        <begin position="204"/>
        <end position="213"/>
    </location>
</feature>
<feature type="non-terminal residue" evidence="2">
    <location>
        <position position="355"/>
    </location>
</feature>
<dbReference type="InterPro" id="IPR030934">
    <property type="entry name" value="Intein_C"/>
</dbReference>
<dbReference type="AlphaFoldDB" id="A0A1B6HHT1"/>
<feature type="region of interest" description="Disordered" evidence="1">
    <location>
        <begin position="194"/>
        <end position="213"/>
    </location>
</feature>
<feature type="non-terminal residue" evidence="2">
    <location>
        <position position="1"/>
    </location>
</feature>
<name>A0A1B6HHT1_9HEMI</name>
<protein>
    <submittedName>
        <fullName evidence="2">Uncharacterized protein</fullName>
    </submittedName>
</protein>
<evidence type="ECO:0000256" key="1">
    <source>
        <dbReference type="SAM" id="MobiDB-lite"/>
    </source>
</evidence>
<dbReference type="PROSITE" id="PS50818">
    <property type="entry name" value="INTEIN_C_TER"/>
    <property type="match status" value="1"/>
</dbReference>
<proteinExistence type="predicted"/>
<dbReference type="EMBL" id="GECU01033507">
    <property type="protein sequence ID" value="JAS74199.1"/>
    <property type="molecule type" value="Transcribed_RNA"/>
</dbReference>
<feature type="region of interest" description="Disordered" evidence="1">
    <location>
        <begin position="1"/>
        <end position="24"/>
    </location>
</feature>
<feature type="compositionally biased region" description="Polar residues" evidence="1">
    <location>
        <begin position="194"/>
        <end position="203"/>
    </location>
</feature>
<reference evidence="2" key="1">
    <citation type="submission" date="2015-11" db="EMBL/GenBank/DDBJ databases">
        <title>De novo transcriptome assembly of four potential Pierce s Disease insect vectors from Arizona vineyards.</title>
        <authorList>
            <person name="Tassone E.E."/>
        </authorList>
    </citation>
    <scope>NUCLEOTIDE SEQUENCE</scope>
</reference>
<sequence length="355" mass="40391">KTNSIYTKKIKQHNEHTTSSETDRKANGIVSVSLIKPGINENTVLELKVSDKYNVDNVNSKKRKRKNESSDDCSQKVKLRKEDFTEELSEQDEEVIINKVNSSKHTSFNNNCTIEKIRESCSIMGKFDYNLCSKKFFEVQDQNKITESKQLTPVEENSAHLLTNLFSPETIKAIHTLATLFSNLETMKNNVQNQDTSAVSKTSGHNEKETQNKEISVAKDDEKFTDYSNTFEDTQTKCSIDKTVESLHDISLNKEKFVTEDKTTHNCIRARPILMDDTSVDETLAYVKENKTENGTNEDNLVKNIYINNCSFIVSDRNKDSLSKEISKIMFHNCVEKGVADNQMGKHEGSSDILD</sequence>
<evidence type="ECO:0000313" key="2">
    <source>
        <dbReference type="EMBL" id="JAS74199.1"/>
    </source>
</evidence>
<feature type="compositionally biased region" description="Basic and acidic residues" evidence="1">
    <location>
        <begin position="12"/>
        <end position="24"/>
    </location>
</feature>
<accession>A0A1B6HHT1</accession>